<name>A0A9D2NF83_9FIRM</name>
<organism evidence="1 2">
    <name type="scientific">Candidatus Eisenbergiella merdavium</name>
    <dbReference type="NCBI Taxonomy" id="2838551"/>
    <lineage>
        <taxon>Bacteria</taxon>
        <taxon>Bacillati</taxon>
        <taxon>Bacillota</taxon>
        <taxon>Clostridia</taxon>
        <taxon>Lachnospirales</taxon>
        <taxon>Lachnospiraceae</taxon>
        <taxon>Eisenbergiella</taxon>
    </lineage>
</organism>
<evidence type="ECO:0000313" key="2">
    <source>
        <dbReference type="Proteomes" id="UP000823891"/>
    </source>
</evidence>
<reference evidence="1" key="1">
    <citation type="journal article" date="2021" name="PeerJ">
        <title>Extensive microbial diversity within the chicken gut microbiome revealed by metagenomics and culture.</title>
        <authorList>
            <person name="Gilroy R."/>
            <person name="Ravi A."/>
            <person name="Getino M."/>
            <person name="Pursley I."/>
            <person name="Horton D.L."/>
            <person name="Alikhan N.F."/>
            <person name="Baker D."/>
            <person name="Gharbi K."/>
            <person name="Hall N."/>
            <person name="Watson M."/>
            <person name="Adriaenssens E.M."/>
            <person name="Foster-Nyarko E."/>
            <person name="Jarju S."/>
            <person name="Secka A."/>
            <person name="Antonio M."/>
            <person name="Oren A."/>
            <person name="Chaudhuri R.R."/>
            <person name="La Ragione R."/>
            <person name="Hildebrand F."/>
            <person name="Pallen M.J."/>
        </authorList>
    </citation>
    <scope>NUCLEOTIDE SEQUENCE</scope>
    <source>
        <strain evidence="1">USAMLcec2-132</strain>
    </source>
</reference>
<dbReference type="AlphaFoldDB" id="A0A9D2NF83"/>
<comment type="caution">
    <text evidence="1">The sequence shown here is derived from an EMBL/GenBank/DDBJ whole genome shotgun (WGS) entry which is preliminary data.</text>
</comment>
<dbReference type="Proteomes" id="UP000823891">
    <property type="component" value="Unassembled WGS sequence"/>
</dbReference>
<proteinExistence type="predicted"/>
<gene>
    <name evidence="1" type="ORF">H9761_06030</name>
</gene>
<accession>A0A9D2NF83</accession>
<protein>
    <recommendedName>
        <fullName evidence="3">DUF2281 domain-containing protein</fullName>
    </recommendedName>
</protein>
<evidence type="ECO:0008006" key="3">
    <source>
        <dbReference type="Google" id="ProtNLM"/>
    </source>
</evidence>
<dbReference type="EMBL" id="DWWS01000021">
    <property type="protein sequence ID" value="HJC23247.1"/>
    <property type="molecule type" value="Genomic_DNA"/>
</dbReference>
<evidence type="ECO:0000313" key="1">
    <source>
        <dbReference type="EMBL" id="HJC23247.1"/>
    </source>
</evidence>
<sequence>MSTLEKTITLLNELTEDKVEVIYSYVQFLISQQNTVSQSRKEEPVGDILKELTGCLPDSGKTVEEYRAERIQERYGFN</sequence>
<reference evidence="1" key="2">
    <citation type="submission" date="2021-04" db="EMBL/GenBank/DDBJ databases">
        <authorList>
            <person name="Gilroy R."/>
        </authorList>
    </citation>
    <scope>NUCLEOTIDE SEQUENCE</scope>
    <source>
        <strain evidence="1">USAMLcec2-132</strain>
    </source>
</reference>